<dbReference type="SUPFAM" id="SSF56672">
    <property type="entry name" value="DNA/RNA polymerases"/>
    <property type="match status" value="1"/>
</dbReference>
<dbReference type="PROSITE" id="PS50878">
    <property type="entry name" value="RT_POL"/>
    <property type="match status" value="1"/>
</dbReference>
<feature type="domain" description="Reverse transcriptase" evidence="1">
    <location>
        <begin position="1"/>
        <end position="134"/>
    </location>
</feature>
<dbReference type="InterPro" id="IPR000477">
    <property type="entry name" value="RT_dom"/>
</dbReference>
<feature type="non-terminal residue" evidence="2">
    <location>
        <position position="137"/>
    </location>
</feature>
<feature type="non-terminal residue" evidence="2">
    <location>
        <position position="1"/>
    </location>
</feature>
<dbReference type="AlphaFoldDB" id="A0A1B6KLR6"/>
<accession>A0A1B6KLR6</accession>
<dbReference type="InterPro" id="IPR043502">
    <property type="entry name" value="DNA/RNA_pol_sf"/>
</dbReference>
<reference evidence="2" key="1">
    <citation type="submission" date="2015-11" db="EMBL/GenBank/DDBJ databases">
        <title>De novo transcriptome assembly of four potential Pierce s Disease insect vectors from Arizona vineyards.</title>
        <authorList>
            <person name="Tassone E.E."/>
        </authorList>
    </citation>
    <scope>NUCLEOTIDE SEQUENCE</scope>
</reference>
<name>A0A1B6KLR6_9HEMI</name>
<dbReference type="Pfam" id="PF00078">
    <property type="entry name" value="RVT_1"/>
    <property type="match status" value="1"/>
</dbReference>
<protein>
    <recommendedName>
        <fullName evidence="1">Reverse transcriptase domain-containing protein</fullName>
    </recommendedName>
</protein>
<evidence type="ECO:0000313" key="2">
    <source>
        <dbReference type="EMBL" id="JAT12367.1"/>
    </source>
</evidence>
<proteinExistence type="predicted"/>
<organism evidence="2">
    <name type="scientific">Graphocephala atropunctata</name>
    <dbReference type="NCBI Taxonomy" id="36148"/>
    <lineage>
        <taxon>Eukaryota</taxon>
        <taxon>Metazoa</taxon>
        <taxon>Ecdysozoa</taxon>
        <taxon>Arthropoda</taxon>
        <taxon>Hexapoda</taxon>
        <taxon>Insecta</taxon>
        <taxon>Pterygota</taxon>
        <taxon>Neoptera</taxon>
        <taxon>Paraneoptera</taxon>
        <taxon>Hemiptera</taxon>
        <taxon>Auchenorrhyncha</taxon>
        <taxon>Membracoidea</taxon>
        <taxon>Cicadellidae</taxon>
        <taxon>Cicadellinae</taxon>
        <taxon>Cicadellini</taxon>
        <taxon>Graphocephala</taxon>
    </lineage>
</organism>
<dbReference type="EMBL" id="GEBQ01027610">
    <property type="protein sequence ID" value="JAT12367.1"/>
    <property type="molecule type" value="Transcribed_RNA"/>
</dbReference>
<sequence>LGDAALNMIISYLADRSQIVSWNGNNSEPRAVTNGVPQGSVLGPLLFIVTINDLYNNVTGNTILFADDTTLFCSRSDCLAAEIAVKDLLVIASHRFVENKLALNETKTQTLTFSLTQRQLNHKRNSVKLLGFTLDSG</sequence>
<evidence type="ECO:0000259" key="1">
    <source>
        <dbReference type="PROSITE" id="PS50878"/>
    </source>
</evidence>
<dbReference type="GO" id="GO:0071897">
    <property type="term" value="P:DNA biosynthetic process"/>
    <property type="evidence" value="ECO:0007669"/>
    <property type="project" value="UniProtKB-ARBA"/>
</dbReference>
<dbReference type="PANTHER" id="PTHR33332">
    <property type="entry name" value="REVERSE TRANSCRIPTASE DOMAIN-CONTAINING PROTEIN"/>
    <property type="match status" value="1"/>
</dbReference>
<gene>
    <name evidence="2" type="ORF">g.1646</name>
</gene>